<feature type="region of interest" description="Disordered" evidence="1">
    <location>
        <begin position="1"/>
        <end position="32"/>
    </location>
</feature>
<dbReference type="SUPFAM" id="SSF102400">
    <property type="entry name" value="DNA polymerase III chi subunit"/>
    <property type="match status" value="1"/>
</dbReference>
<dbReference type="Pfam" id="PF04364">
    <property type="entry name" value="DNA_pol3_chi"/>
    <property type="match status" value="1"/>
</dbReference>
<dbReference type="GO" id="GO:0003887">
    <property type="term" value="F:DNA-directed DNA polymerase activity"/>
    <property type="evidence" value="ECO:0007669"/>
    <property type="project" value="InterPro"/>
</dbReference>
<dbReference type="EMBL" id="BLXO01000003">
    <property type="protein sequence ID" value="GFN46172.1"/>
    <property type="molecule type" value="Genomic_DNA"/>
</dbReference>
<dbReference type="InterPro" id="IPR007459">
    <property type="entry name" value="DNA_pol3_chi"/>
</dbReference>
<dbReference type="GO" id="GO:0003677">
    <property type="term" value="F:DNA binding"/>
    <property type="evidence" value="ECO:0007669"/>
    <property type="project" value="InterPro"/>
</dbReference>
<dbReference type="GO" id="GO:0006260">
    <property type="term" value="P:DNA replication"/>
    <property type="evidence" value="ECO:0007669"/>
    <property type="project" value="InterPro"/>
</dbReference>
<evidence type="ECO:0000313" key="2">
    <source>
        <dbReference type="EMBL" id="GFN46172.1"/>
    </source>
</evidence>
<dbReference type="GO" id="GO:0032298">
    <property type="term" value="P:positive regulation of DNA-templated DNA replication initiation"/>
    <property type="evidence" value="ECO:0007669"/>
    <property type="project" value="TreeGrafter"/>
</dbReference>
<reference evidence="2 3" key="1">
    <citation type="submission" date="2020-06" db="EMBL/GenBank/DDBJ databases">
        <title>The genome sequence of Candidatus Regiella insecticola strain Tut.</title>
        <authorList>
            <person name="Nikoh N."/>
            <person name="Tsuchida T."/>
            <person name="Koga R."/>
            <person name="Oshima K."/>
            <person name="Hattori M."/>
            <person name="Fukatsu T."/>
        </authorList>
    </citation>
    <scope>NUCLEOTIDE SEQUENCE [LARGE SCALE GENOMIC DNA]</scope>
    <source>
        <strain evidence="2 3">Tut</strain>
    </source>
</reference>
<dbReference type="Proteomes" id="UP000504714">
    <property type="component" value="Unassembled WGS sequence"/>
</dbReference>
<dbReference type="AlphaFoldDB" id="A0A6L2ZNK1"/>
<gene>
    <name evidence="2" type="primary">holC</name>
    <name evidence="2" type="ORF">RINTU1_16230</name>
</gene>
<name>A0A6L2ZNK1_9ENTR</name>
<evidence type="ECO:0000313" key="3">
    <source>
        <dbReference type="Proteomes" id="UP000504714"/>
    </source>
</evidence>
<dbReference type="InterPro" id="IPR036768">
    <property type="entry name" value="PolIII_chi_sf"/>
</dbReference>
<sequence>MKFLSAATGCETDERRQLPDEANTSSQHQRRRVYPFEPTPVDIMKNVTFYLFEQIEKKKLIGRDQLTKANNANNELNRYEALACELAAKYWRLGKRVLIACESLQQAERLDEALWQRSPEQFVPHNLAGEGPKQGAPIELAWPERRGSSPRHLLINLLSQIADFVTVFQEVIDFVPYEEHLKQLARERYKSYRRVGFHLSTAKLPT</sequence>
<evidence type="ECO:0000256" key="1">
    <source>
        <dbReference type="SAM" id="MobiDB-lite"/>
    </source>
</evidence>
<dbReference type="Gene3D" id="3.40.50.10110">
    <property type="entry name" value="DNA polymerase III subunit chi"/>
    <property type="match status" value="1"/>
</dbReference>
<organism evidence="2 3">
    <name type="scientific">Candidatus Regiella insecticola</name>
    <dbReference type="NCBI Taxonomy" id="138073"/>
    <lineage>
        <taxon>Bacteria</taxon>
        <taxon>Pseudomonadati</taxon>
        <taxon>Pseudomonadota</taxon>
        <taxon>Gammaproteobacteria</taxon>
        <taxon>Enterobacterales</taxon>
        <taxon>Enterobacteriaceae</taxon>
        <taxon>aphid secondary symbionts</taxon>
        <taxon>Candidatus Regiella</taxon>
    </lineage>
</organism>
<dbReference type="PANTHER" id="PTHR38767:SF1">
    <property type="entry name" value="DNA POLYMERASE III SUBUNIT CHI"/>
    <property type="match status" value="1"/>
</dbReference>
<dbReference type="PANTHER" id="PTHR38767">
    <property type="entry name" value="DNA POLYMERASE III SUBUNIT CHI"/>
    <property type="match status" value="1"/>
</dbReference>
<comment type="caution">
    <text evidence="2">The sequence shown here is derived from an EMBL/GenBank/DDBJ whole genome shotgun (WGS) entry which is preliminary data.</text>
</comment>
<proteinExistence type="predicted"/>
<accession>A0A6L2ZNK1</accession>
<protein>
    <submittedName>
        <fullName evidence="2">DNA polymerase III chi subunit</fullName>
    </submittedName>
</protein>